<evidence type="ECO:0000313" key="2">
    <source>
        <dbReference type="Proteomes" id="UP000251942"/>
    </source>
</evidence>
<sequence length="40" mass="4619">MKDKPLGGRYRKVEHSNLFHRLIVKFNNHGRGVANGPVYL</sequence>
<proteinExistence type="predicted"/>
<dbReference type="AlphaFoldDB" id="A0A2X1SJI7"/>
<accession>A0A2X1SJI7</accession>
<dbReference type="Proteomes" id="UP000251942">
    <property type="component" value="Unassembled WGS sequence"/>
</dbReference>
<reference evidence="1 2" key="1">
    <citation type="submission" date="2018-06" db="EMBL/GenBank/DDBJ databases">
        <authorList>
            <consortium name="Pathogen Informatics"/>
            <person name="Doyle S."/>
        </authorList>
    </citation>
    <scope>NUCLEOTIDE SEQUENCE [LARGE SCALE GENOMIC DNA]</scope>
    <source>
        <strain evidence="1 2">NCTC12022</strain>
    </source>
</reference>
<organism evidence="1 2">
    <name type="scientific">Legionella feeleii</name>
    <dbReference type="NCBI Taxonomy" id="453"/>
    <lineage>
        <taxon>Bacteria</taxon>
        <taxon>Pseudomonadati</taxon>
        <taxon>Pseudomonadota</taxon>
        <taxon>Gammaproteobacteria</taxon>
        <taxon>Legionellales</taxon>
        <taxon>Legionellaceae</taxon>
        <taxon>Legionella</taxon>
    </lineage>
</organism>
<evidence type="ECO:0000313" key="1">
    <source>
        <dbReference type="EMBL" id="SPX59349.1"/>
    </source>
</evidence>
<name>A0A2X1SJI7_9GAMM</name>
<dbReference type="EMBL" id="UASS01000001">
    <property type="protein sequence ID" value="SPX59349.1"/>
    <property type="molecule type" value="Genomic_DNA"/>
</dbReference>
<protein>
    <submittedName>
        <fullName evidence="1">Uncharacterized protein</fullName>
    </submittedName>
</protein>
<gene>
    <name evidence="1" type="ORF">NCTC12022_00170</name>
</gene>